<evidence type="ECO:0000256" key="1">
    <source>
        <dbReference type="SAM" id="MobiDB-lite"/>
    </source>
</evidence>
<keyword evidence="2" id="KW-1185">Reference proteome</keyword>
<evidence type="ECO:0000313" key="3">
    <source>
        <dbReference type="WBParaSite" id="nRc.2.0.1.t26281-RA"/>
    </source>
</evidence>
<protein>
    <submittedName>
        <fullName evidence="3">Uncharacterized protein</fullName>
    </submittedName>
</protein>
<reference evidence="3" key="1">
    <citation type="submission" date="2022-11" db="UniProtKB">
        <authorList>
            <consortium name="WormBaseParasite"/>
        </authorList>
    </citation>
    <scope>IDENTIFICATION</scope>
</reference>
<dbReference type="AlphaFoldDB" id="A0A915JJP3"/>
<dbReference type="WBParaSite" id="nRc.2.0.1.t26281-RA">
    <property type="protein sequence ID" value="nRc.2.0.1.t26281-RA"/>
    <property type="gene ID" value="nRc.2.0.1.g26281"/>
</dbReference>
<organism evidence="2 3">
    <name type="scientific">Romanomermis culicivorax</name>
    <name type="common">Nematode worm</name>
    <dbReference type="NCBI Taxonomy" id="13658"/>
    <lineage>
        <taxon>Eukaryota</taxon>
        <taxon>Metazoa</taxon>
        <taxon>Ecdysozoa</taxon>
        <taxon>Nematoda</taxon>
        <taxon>Enoplea</taxon>
        <taxon>Dorylaimia</taxon>
        <taxon>Mermithida</taxon>
        <taxon>Mermithoidea</taxon>
        <taxon>Mermithidae</taxon>
        <taxon>Romanomermis</taxon>
    </lineage>
</organism>
<feature type="compositionally biased region" description="Polar residues" evidence="1">
    <location>
        <begin position="28"/>
        <end position="44"/>
    </location>
</feature>
<evidence type="ECO:0000313" key="2">
    <source>
        <dbReference type="Proteomes" id="UP000887565"/>
    </source>
</evidence>
<dbReference type="Proteomes" id="UP000887565">
    <property type="component" value="Unplaced"/>
</dbReference>
<accession>A0A915JJP3</accession>
<feature type="compositionally biased region" description="Basic and acidic residues" evidence="1">
    <location>
        <begin position="17"/>
        <end position="27"/>
    </location>
</feature>
<feature type="region of interest" description="Disordered" evidence="1">
    <location>
        <begin position="15"/>
        <end position="60"/>
    </location>
</feature>
<name>A0A915JJP3_ROMCU</name>
<sequence length="60" mass="6556">MGEAHRKPTAWLARLRHAQEENRHSVDHSTPSDSSARSSVNRGTSEGGGLPLFYSHSSVI</sequence>
<proteinExistence type="predicted"/>